<feature type="region of interest" description="Disordered" evidence="4">
    <location>
        <begin position="1"/>
        <end position="20"/>
    </location>
</feature>
<dbReference type="SMART" id="SM00656">
    <property type="entry name" value="Amb_all"/>
    <property type="match status" value="1"/>
</dbReference>
<keyword evidence="3" id="KW-0964">Secreted</keyword>
<dbReference type="Pfam" id="PF00544">
    <property type="entry name" value="Pectate_lyase_4"/>
    <property type="match status" value="2"/>
</dbReference>
<accession>A0A9W9INU8</accession>
<keyword evidence="7" id="KW-1185">Reference proteome</keyword>
<dbReference type="Gene3D" id="2.160.20.10">
    <property type="entry name" value="Single-stranded right-handed beta-helix, Pectin lyase-like"/>
    <property type="match status" value="2"/>
</dbReference>
<organism evidence="6 7">
    <name type="scientific">Penicillium capsulatum</name>
    <dbReference type="NCBI Taxonomy" id="69766"/>
    <lineage>
        <taxon>Eukaryota</taxon>
        <taxon>Fungi</taxon>
        <taxon>Dikarya</taxon>
        <taxon>Ascomycota</taxon>
        <taxon>Pezizomycotina</taxon>
        <taxon>Eurotiomycetes</taxon>
        <taxon>Eurotiomycetidae</taxon>
        <taxon>Eurotiales</taxon>
        <taxon>Aspergillaceae</taxon>
        <taxon>Penicillium</taxon>
    </lineage>
</organism>
<evidence type="ECO:0000256" key="4">
    <source>
        <dbReference type="SAM" id="MobiDB-lite"/>
    </source>
</evidence>
<reference evidence="6" key="1">
    <citation type="submission" date="2022-11" db="EMBL/GenBank/DDBJ databases">
        <authorList>
            <person name="Petersen C."/>
        </authorList>
    </citation>
    <scope>NUCLEOTIDE SEQUENCE</scope>
    <source>
        <strain evidence="6">IBT 21917</strain>
    </source>
</reference>
<dbReference type="EMBL" id="JAPQKO010000002">
    <property type="protein sequence ID" value="KAJ5179086.1"/>
    <property type="molecule type" value="Genomic_DNA"/>
</dbReference>
<dbReference type="GO" id="GO:0000272">
    <property type="term" value="P:polysaccharide catabolic process"/>
    <property type="evidence" value="ECO:0007669"/>
    <property type="project" value="UniProtKB-KW"/>
</dbReference>
<keyword evidence="3" id="KW-0624">Polysaccharide degradation</keyword>
<dbReference type="InterPro" id="IPR002022">
    <property type="entry name" value="Pec_lyase"/>
</dbReference>
<sequence>IDDASPGYASQNGGTTGGAGGTTTTLSSYAAFTSAVSGDKAKVVVVKGTITKTADQVRVGSNTSIIGTNSNAILENFGLLVKEASNVIIRSLGVRKVKTDNGNAIDILTVSNPFLHDHYKASLIGHSDNNKAEDTGHLHITQNNNYYYFLNVNDGINTRQGVQVLIESNAFVGSKEPLYSTDSGYAVANGNDFGDGSNSALAGTLKSAPYSYTLLCSVKVQSAVVGTAGQTLTF</sequence>
<evidence type="ECO:0000313" key="7">
    <source>
        <dbReference type="Proteomes" id="UP001146351"/>
    </source>
</evidence>
<evidence type="ECO:0000256" key="3">
    <source>
        <dbReference type="RuleBase" id="RU361173"/>
    </source>
</evidence>
<dbReference type="InterPro" id="IPR011050">
    <property type="entry name" value="Pectin_lyase_fold/virulence"/>
</dbReference>
<keyword evidence="3" id="KW-0119">Carbohydrate metabolism</keyword>
<dbReference type="Proteomes" id="UP001146351">
    <property type="component" value="Unassembled WGS sequence"/>
</dbReference>
<feature type="non-terminal residue" evidence="6">
    <location>
        <position position="1"/>
    </location>
</feature>
<comment type="similarity">
    <text evidence="1 3">Belongs to the polysaccharide lyase 1 family.</text>
</comment>
<evidence type="ECO:0000256" key="2">
    <source>
        <dbReference type="ARBA" id="ARBA00023239"/>
    </source>
</evidence>
<feature type="domain" description="Pectate lyase" evidence="5">
    <location>
        <begin position="19"/>
        <end position="177"/>
    </location>
</feature>
<dbReference type="AlphaFoldDB" id="A0A9W9INU8"/>
<comment type="caution">
    <text evidence="6">The sequence shown here is derived from an EMBL/GenBank/DDBJ whole genome shotgun (WGS) entry which is preliminary data.</text>
</comment>
<evidence type="ECO:0000313" key="6">
    <source>
        <dbReference type="EMBL" id="KAJ5179086.1"/>
    </source>
</evidence>
<dbReference type="InterPro" id="IPR012334">
    <property type="entry name" value="Pectin_lyas_fold"/>
</dbReference>
<evidence type="ECO:0000259" key="5">
    <source>
        <dbReference type="SMART" id="SM00656"/>
    </source>
</evidence>
<protein>
    <recommendedName>
        <fullName evidence="5">Pectate lyase domain-containing protein</fullName>
    </recommendedName>
</protein>
<dbReference type="OrthoDB" id="1637350at2759"/>
<keyword evidence="2 3" id="KW-0456">Lyase</keyword>
<dbReference type="SUPFAM" id="SSF51126">
    <property type="entry name" value="Pectin lyase-like"/>
    <property type="match status" value="1"/>
</dbReference>
<gene>
    <name evidence="6" type="ORF">N7492_002296</name>
</gene>
<dbReference type="GO" id="GO:0016829">
    <property type="term" value="F:lyase activity"/>
    <property type="evidence" value="ECO:0007669"/>
    <property type="project" value="UniProtKB-KW"/>
</dbReference>
<evidence type="ECO:0000256" key="1">
    <source>
        <dbReference type="ARBA" id="ARBA00010980"/>
    </source>
</evidence>
<reference evidence="6" key="2">
    <citation type="journal article" date="2023" name="IMA Fungus">
        <title>Comparative genomic study of the Penicillium genus elucidates a diverse pangenome and 15 lateral gene transfer events.</title>
        <authorList>
            <person name="Petersen C."/>
            <person name="Sorensen T."/>
            <person name="Nielsen M.R."/>
            <person name="Sondergaard T.E."/>
            <person name="Sorensen J.L."/>
            <person name="Fitzpatrick D.A."/>
            <person name="Frisvad J.C."/>
            <person name="Nielsen K.L."/>
        </authorList>
    </citation>
    <scope>NUCLEOTIDE SEQUENCE</scope>
    <source>
        <strain evidence="6">IBT 21917</strain>
    </source>
</reference>
<proteinExistence type="inferred from homology"/>
<comment type="subcellular location">
    <subcellularLocation>
        <location evidence="3">Secreted</location>
    </subcellularLocation>
</comment>
<dbReference type="GO" id="GO:0005576">
    <property type="term" value="C:extracellular region"/>
    <property type="evidence" value="ECO:0007669"/>
    <property type="project" value="UniProtKB-SubCell"/>
</dbReference>
<name>A0A9W9INU8_9EURO</name>